<accession>A0A926XT07</accession>
<evidence type="ECO:0000313" key="4">
    <source>
        <dbReference type="EMBL" id="MBD2699352.1"/>
    </source>
</evidence>
<dbReference type="Pfam" id="PF04041">
    <property type="entry name" value="Glyco_hydro_130"/>
    <property type="match status" value="1"/>
</dbReference>
<evidence type="ECO:0000256" key="1">
    <source>
        <dbReference type="ARBA" id="ARBA00022676"/>
    </source>
</evidence>
<gene>
    <name evidence="4" type="ORF">IC229_01800</name>
</gene>
<comment type="similarity">
    <text evidence="3">Belongs to the glycosyl hydrolase 130 family.</text>
</comment>
<dbReference type="AlphaFoldDB" id="A0A926XT07"/>
<dbReference type="InterPro" id="IPR023296">
    <property type="entry name" value="Glyco_hydro_beta-prop_sf"/>
</dbReference>
<dbReference type="Gene3D" id="2.115.10.20">
    <property type="entry name" value="Glycosyl hydrolase domain, family 43"/>
    <property type="match status" value="1"/>
</dbReference>
<dbReference type="GO" id="GO:0016787">
    <property type="term" value="F:hydrolase activity"/>
    <property type="evidence" value="ECO:0007669"/>
    <property type="project" value="UniProtKB-KW"/>
</dbReference>
<dbReference type="Proteomes" id="UP000598820">
    <property type="component" value="Unassembled WGS sequence"/>
</dbReference>
<name>A0A926XT07_9BACT</name>
<evidence type="ECO:0000256" key="2">
    <source>
        <dbReference type="ARBA" id="ARBA00022679"/>
    </source>
</evidence>
<reference evidence="4" key="1">
    <citation type="submission" date="2020-09" db="EMBL/GenBank/DDBJ databases">
        <authorList>
            <person name="Kim M.K."/>
        </authorList>
    </citation>
    <scope>NUCLEOTIDE SEQUENCE</scope>
    <source>
        <strain evidence="4">BT702</strain>
    </source>
</reference>
<dbReference type="PANTHER" id="PTHR34106">
    <property type="entry name" value="GLYCOSIDASE"/>
    <property type="match status" value="1"/>
</dbReference>
<keyword evidence="1" id="KW-0328">Glycosyltransferase</keyword>
<dbReference type="GO" id="GO:0016757">
    <property type="term" value="F:glycosyltransferase activity"/>
    <property type="evidence" value="ECO:0007669"/>
    <property type="project" value="UniProtKB-KW"/>
</dbReference>
<protein>
    <submittedName>
        <fullName evidence="4">Glycoside hydrolase family 130 protein</fullName>
    </submittedName>
</protein>
<dbReference type="CDD" id="cd18613">
    <property type="entry name" value="GH130"/>
    <property type="match status" value="1"/>
</dbReference>
<keyword evidence="2" id="KW-0808">Transferase</keyword>
<keyword evidence="5" id="KW-1185">Reference proteome</keyword>
<organism evidence="4 5">
    <name type="scientific">Spirosoma profusum</name>
    <dbReference type="NCBI Taxonomy" id="2771354"/>
    <lineage>
        <taxon>Bacteria</taxon>
        <taxon>Pseudomonadati</taxon>
        <taxon>Bacteroidota</taxon>
        <taxon>Cytophagia</taxon>
        <taxon>Cytophagales</taxon>
        <taxon>Cytophagaceae</taxon>
        <taxon>Spirosoma</taxon>
    </lineage>
</organism>
<dbReference type="SUPFAM" id="SSF75005">
    <property type="entry name" value="Arabinanase/levansucrase/invertase"/>
    <property type="match status" value="1"/>
</dbReference>
<sequence length="504" mass="57227">MSIKATRTGIVLQPDPTRVLFRAFELGSTTRTLKIIARVGSMTDEEVDNKLDEVVREFGGRHYKHERFLLQRFEQIKPHLLTDEPLTEDRKLLLGAYFTMEYSLESAALFNPSMIWHPDQTNLPPGYKRFILSLRATGEGHVSSISFRTGYIDESGKIIVRKPSRYVTSPEIVPNHRFNRALFERKLYELRLENSIQEKMMAGLGDEFSLAELEAQVKRVLAQYRYNAEYETISGGLLALAKSNYEIHFEEDQSLDERCIFPTSPNETNGIEDARFVAFTDDNGEVTYYATYTAYNGRVTFPQLLETKDFSNFSVSTLNGAEVSNKGMALFPRKINGKYAMISRQDGENIYLMYSDDLYFWQTKEMLLKPTYHWEYVQLGNCGSPIETEAGWLVLSHGVGPMRKYAIGAFLLDLADPSKVIGRTVEPILSPDENEREGYVPNVVYSCGGLINNGELIIPYAMADYASSFATVNVKELLAELTGQKELEAAQLRQLEQSIESNPN</sequence>
<dbReference type="PANTHER" id="PTHR34106:SF4">
    <property type="entry name" value="BLL5143 PROTEIN"/>
    <property type="match status" value="1"/>
</dbReference>
<dbReference type="RefSeq" id="WP_190885199.1">
    <property type="nucleotide sequence ID" value="NZ_JACWZY010000001.1"/>
</dbReference>
<proteinExistence type="inferred from homology"/>
<evidence type="ECO:0000313" key="5">
    <source>
        <dbReference type="Proteomes" id="UP000598820"/>
    </source>
</evidence>
<keyword evidence="4" id="KW-0378">Hydrolase</keyword>
<dbReference type="EMBL" id="JACWZY010000001">
    <property type="protein sequence ID" value="MBD2699352.1"/>
    <property type="molecule type" value="Genomic_DNA"/>
</dbReference>
<dbReference type="InterPro" id="IPR007184">
    <property type="entry name" value="Mannoside_phosphorylase"/>
</dbReference>
<evidence type="ECO:0000256" key="3">
    <source>
        <dbReference type="ARBA" id="ARBA00024356"/>
    </source>
</evidence>
<comment type="caution">
    <text evidence="4">The sequence shown here is derived from an EMBL/GenBank/DDBJ whole genome shotgun (WGS) entry which is preliminary data.</text>
</comment>